<keyword evidence="9 13" id="KW-0378">Hydrolase</keyword>
<dbReference type="Proteomes" id="UP000025061">
    <property type="component" value="Unassembled WGS sequence"/>
</dbReference>
<comment type="similarity">
    <text evidence="3">Belongs to the peptidase S33 family.</text>
</comment>
<comment type="subcellular location">
    <subcellularLocation>
        <location evidence="2">Cytoplasm</location>
    </subcellularLocation>
</comment>
<evidence type="ECO:0000313" key="14">
    <source>
        <dbReference type="Proteomes" id="UP000025061"/>
    </source>
</evidence>
<evidence type="ECO:0000313" key="13">
    <source>
        <dbReference type="EMBL" id="KCZ91905.1"/>
    </source>
</evidence>
<evidence type="ECO:0000256" key="4">
    <source>
        <dbReference type="ARBA" id="ARBA00012568"/>
    </source>
</evidence>
<dbReference type="EMBL" id="ARYI01000010">
    <property type="protein sequence ID" value="KCZ91905.1"/>
    <property type="molecule type" value="Genomic_DNA"/>
</dbReference>
<dbReference type="GO" id="GO:0005737">
    <property type="term" value="C:cytoplasm"/>
    <property type="evidence" value="ECO:0007669"/>
    <property type="project" value="UniProtKB-SubCell"/>
</dbReference>
<evidence type="ECO:0000256" key="5">
    <source>
        <dbReference type="ARBA" id="ARBA00021843"/>
    </source>
</evidence>
<evidence type="ECO:0000256" key="8">
    <source>
        <dbReference type="ARBA" id="ARBA00022670"/>
    </source>
</evidence>
<reference evidence="13 14" key="1">
    <citation type="submission" date="2013-04" db="EMBL/GenBank/DDBJ databases">
        <title>Hyphomonas hirschiana VP5 Genome Sequencing.</title>
        <authorList>
            <person name="Lai Q."/>
            <person name="Shao Z."/>
        </authorList>
    </citation>
    <scope>NUCLEOTIDE SEQUENCE [LARGE SCALE GENOMIC DNA]</scope>
    <source>
        <strain evidence="13 14">VP5</strain>
    </source>
</reference>
<dbReference type="InterPro" id="IPR000073">
    <property type="entry name" value="AB_hydrolase_1"/>
</dbReference>
<name>A0A059FMK7_9PROT</name>
<sequence>MRFPLHLLSKGSNQMKTRALLIALAATAILAACGQNVSQPADKPAPETEAVEASRPAVDGRAIVADIGKINTPNGIEESFAAPIGGVDQWLSIRGKDRDNPVILIVHGGPGSAELAIGWTFQRGWEDYFTVVQWDQRGAGKTYSLTDPDAVIPTLSVDRMKADVIEVAELVRQRLGKEKVILLGHSWGTIIGLQAAVERPDLFAAYAAHGQVINMQRNEEEGFRLTLEAAKADGNTEAVEALEALEPYPDDLTVERIGDQRTWSIHYGGLAAYRQDAAPWFRAMRLSADYDDAVLNGYDAGSLASITALMPELRAVDMDAITTSPVPVFLLHGRQDLTTPPTASAAWFDRLSAPAKAEYWFDHSAHLAFMEEPGAVLMTLVTCIRPYAAEPDMDAARAKAAACVQAE</sequence>
<feature type="signal peptide" evidence="11">
    <location>
        <begin position="1"/>
        <end position="31"/>
    </location>
</feature>
<dbReference type="PRINTS" id="PR00793">
    <property type="entry name" value="PROAMNOPTASE"/>
</dbReference>
<evidence type="ECO:0000256" key="2">
    <source>
        <dbReference type="ARBA" id="ARBA00004496"/>
    </source>
</evidence>
<protein>
    <recommendedName>
        <fullName evidence="5">Proline iminopeptidase</fullName>
        <ecNumber evidence="4">3.4.11.5</ecNumber>
    </recommendedName>
    <alternativeName>
        <fullName evidence="10">Prolyl aminopeptidase</fullName>
    </alternativeName>
</protein>
<evidence type="ECO:0000256" key="3">
    <source>
        <dbReference type="ARBA" id="ARBA00010088"/>
    </source>
</evidence>
<keyword evidence="11" id="KW-0732">Signal</keyword>
<dbReference type="AlphaFoldDB" id="A0A059FMK7"/>
<dbReference type="InterPro" id="IPR005944">
    <property type="entry name" value="Pro_iminopeptidase"/>
</dbReference>
<evidence type="ECO:0000256" key="10">
    <source>
        <dbReference type="ARBA" id="ARBA00029605"/>
    </source>
</evidence>
<dbReference type="OrthoDB" id="9796770at2"/>
<dbReference type="InterPro" id="IPR029058">
    <property type="entry name" value="AB_hydrolase_fold"/>
</dbReference>
<comment type="catalytic activity">
    <reaction evidence="1">
        <text>Release of N-terminal proline from a peptide.</text>
        <dbReference type="EC" id="3.4.11.5"/>
    </reaction>
</comment>
<keyword evidence="8" id="KW-0645">Protease</keyword>
<keyword evidence="7" id="KW-0963">Cytoplasm</keyword>
<dbReference type="InterPro" id="IPR002410">
    <property type="entry name" value="Peptidase_S33"/>
</dbReference>
<dbReference type="PANTHER" id="PTHR43722">
    <property type="entry name" value="PROLINE IMINOPEPTIDASE"/>
    <property type="match status" value="1"/>
</dbReference>
<dbReference type="GO" id="GO:0006508">
    <property type="term" value="P:proteolysis"/>
    <property type="evidence" value="ECO:0007669"/>
    <property type="project" value="UniProtKB-KW"/>
</dbReference>
<keyword evidence="14" id="KW-1185">Reference proteome</keyword>
<evidence type="ECO:0000259" key="12">
    <source>
        <dbReference type="Pfam" id="PF00561"/>
    </source>
</evidence>
<keyword evidence="6" id="KW-0031">Aminopeptidase</keyword>
<dbReference type="SUPFAM" id="SSF53474">
    <property type="entry name" value="alpha/beta-Hydrolases"/>
    <property type="match status" value="1"/>
</dbReference>
<evidence type="ECO:0000256" key="7">
    <source>
        <dbReference type="ARBA" id="ARBA00022490"/>
    </source>
</evidence>
<evidence type="ECO:0000256" key="11">
    <source>
        <dbReference type="SAM" id="SignalP"/>
    </source>
</evidence>
<evidence type="ECO:0000256" key="1">
    <source>
        <dbReference type="ARBA" id="ARBA00001585"/>
    </source>
</evidence>
<dbReference type="EC" id="3.4.11.5" evidence="4"/>
<feature type="domain" description="AB hydrolase-1" evidence="12">
    <location>
        <begin position="101"/>
        <end position="373"/>
    </location>
</feature>
<proteinExistence type="inferred from homology"/>
<organism evidence="13 14">
    <name type="scientific">Hyphomonas hirschiana VP5</name>
    <dbReference type="NCBI Taxonomy" id="1280951"/>
    <lineage>
        <taxon>Bacteria</taxon>
        <taxon>Pseudomonadati</taxon>
        <taxon>Pseudomonadota</taxon>
        <taxon>Alphaproteobacteria</taxon>
        <taxon>Hyphomonadales</taxon>
        <taxon>Hyphomonadaceae</taxon>
        <taxon>Hyphomonas</taxon>
    </lineage>
</organism>
<feature type="chain" id="PRO_5001578223" description="Proline iminopeptidase" evidence="11">
    <location>
        <begin position="32"/>
        <end position="407"/>
    </location>
</feature>
<accession>A0A059FMK7</accession>
<dbReference type="Gene3D" id="3.40.50.1820">
    <property type="entry name" value="alpha/beta hydrolase"/>
    <property type="match status" value="1"/>
</dbReference>
<dbReference type="PROSITE" id="PS51257">
    <property type="entry name" value="PROKAR_LIPOPROTEIN"/>
    <property type="match status" value="1"/>
</dbReference>
<dbReference type="GO" id="GO:0004177">
    <property type="term" value="F:aminopeptidase activity"/>
    <property type="evidence" value="ECO:0007669"/>
    <property type="project" value="UniProtKB-KW"/>
</dbReference>
<dbReference type="PATRIC" id="fig|1280951.3.peg.2370"/>
<evidence type="ECO:0000256" key="9">
    <source>
        <dbReference type="ARBA" id="ARBA00022801"/>
    </source>
</evidence>
<comment type="caution">
    <text evidence="13">The sequence shown here is derived from an EMBL/GenBank/DDBJ whole genome shotgun (WGS) entry which is preliminary data.</text>
</comment>
<dbReference type="Pfam" id="PF00561">
    <property type="entry name" value="Abhydrolase_1"/>
    <property type="match status" value="1"/>
</dbReference>
<evidence type="ECO:0000256" key="6">
    <source>
        <dbReference type="ARBA" id="ARBA00022438"/>
    </source>
</evidence>
<gene>
    <name evidence="13" type="ORF">HHI_11769</name>
</gene>
<dbReference type="PANTHER" id="PTHR43722:SF1">
    <property type="entry name" value="PROLINE IMINOPEPTIDASE"/>
    <property type="match status" value="1"/>
</dbReference>